<reference evidence="4" key="1">
    <citation type="journal article" date="2014" name="Int. J. Syst. Evol. Microbiol.">
        <title>Complete genome of a new Firmicutes species belonging to the dominant human colonic microbiota ('Ruminococcus bicirculans') reveals two chromosomes and a selective capacity to utilize plant glucans.</title>
        <authorList>
            <consortium name="NISC Comparative Sequencing Program"/>
            <person name="Wegmann U."/>
            <person name="Louis P."/>
            <person name="Goesmann A."/>
            <person name="Henrissat B."/>
            <person name="Duncan S.H."/>
            <person name="Flint H.J."/>
        </authorList>
    </citation>
    <scope>NUCLEOTIDE SEQUENCE</scope>
    <source>
        <strain evidence="4">NBRC 108219</strain>
    </source>
</reference>
<evidence type="ECO:0000313" key="4">
    <source>
        <dbReference type="EMBL" id="GLQ23660.1"/>
    </source>
</evidence>
<dbReference type="InterPro" id="IPR023214">
    <property type="entry name" value="HAD_sf"/>
</dbReference>
<keyword evidence="2" id="KW-0378">Hydrolase</keyword>
<accession>A0ABQ5VAG5</accession>
<comment type="caution">
    <text evidence="4">The sequence shown here is derived from an EMBL/GenBank/DDBJ whole genome shotgun (WGS) entry which is preliminary data.</text>
</comment>
<proteinExistence type="predicted"/>
<evidence type="ECO:0000256" key="3">
    <source>
        <dbReference type="ARBA" id="ARBA00022842"/>
    </source>
</evidence>
<dbReference type="Pfam" id="PF12710">
    <property type="entry name" value="HAD"/>
    <property type="match status" value="1"/>
</dbReference>
<dbReference type="Gene3D" id="1.20.1440.100">
    <property type="entry name" value="SG protein - dephosphorylation function"/>
    <property type="match status" value="1"/>
</dbReference>
<evidence type="ECO:0008006" key="6">
    <source>
        <dbReference type="Google" id="ProtNLM"/>
    </source>
</evidence>
<dbReference type="NCBIfam" id="TIGR01490">
    <property type="entry name" value="HAD-SF-IB-hyp1"/>
    <property type="match status" value="1"/>
</dbReference>
<dbReference type="EMBL" id="BSNK01000001">
    <property type="protein sequence ID" value="GLQ23660.1"/>
    <property type="molecule type" value="Genomic_DNA"/>
</dbReference>
<name>A0ABQ5VAG5_9PROT</name>
<gene>
    <name evidence="4" type="ORF">GCM10007853_15340</name>
</gene>
<keyword evidence="1" id="KW-0479">Metal-binding</keyword>
<evidence type="ECO:0000256" key="1">
    <source>
        <dbReference type="ARBA" id="ARBA00022723"/>
    </source>
</evidence>
<protein>
    <recommendedName>
        <fullName evidence="6">HAD-IB family hydrolase</fullName>
    </recommendedName>
</protein>
<keyword evidence="3" id="KW-0460">Magnesium</keyword>
<evidence type="ECO:0000313" key="5">
    <source>
        <dbReference type="Proteomes" id="UP001161391"/>
    </source>
</evidence>
<dbReference type="PANTHER" id="PTHR43344:SF13">
    <property type="entry name" value="PHOSPHATASE RV3661-RELATED"/>
    <property type="match status" value="1"/>
</dbReference>
<sequence length="227" mass="25877">MIAIFDLDYTLTQRGTWGRFVWRTVRTRPWFWIPLLYETIRDQIEYKAGRRPRGAVKRSMMRWSLMRRSRSELVAMADAFADSEVRDGLRPGGRAALAYHKARGDHVLIASAAVDLVVEPIAKRLDVDGFVCTEMAWDGDRLEDHFASENCYGEAKRQAVEAYLSEKGLSGPMVFYTDSRADFALLPIMDRTIVVDPKPKTRTDAEALNLPIQTWSEQESGFIPVAE</sequence>
<dbReference type="InterPro" id="IPR006385">
    <property type="entry name" value="HAD_hydro_SerB1"/>
</dbReference>
<dbReference type="RefSeq" id="WP_284389300.1">
    <property type="nucleotide sequence ID" value="NZ_BSNK01000001.1"/>
</dbReference>
<dbReference type="NCBIfam" id="TIGR01488">
    <property type="entry name" value="HAD-SF-IB"/>
    <property type="match status" value="1"/>
</dbReference>
<keyword evidence="5" id="KW-1185">Reference proteome</keyword>
<organism evidence="4 5">
    <name type="scientific">Algimonas ampicilliniresistens</name>
    <dbReference type="NCBI Taxonomy" id="1298735"/>
    <lineage>
        <taxon>Bacteria</taxon>
        <taxon>Pseudomonadati</taxon>
        <taxon>Pseudomonadota</taxon>
        <taxon>Alphaproteobacteria</taxon>
        <taxon>Maricaulales</taxon>
        <taxon>Robiginitomaculaceae</taxon>
        <taxon>Algimonas</taxon>
    </lineage>
</organism>
<evidence type="ECO:0000256" key="2">
    <source>
        <dbReference type="ARBA" id="ARBA00022801"/>
    </source>
</evidence>
<dbReference type="InterPro" id="IPR050582">
    <property type="entry name" value="HAD-like_SerB"/>
</dbReference>
<dbReference type="PANTHER" id="PTHR43344">
    <property type="entry name" value="PHOSPHOSERINE PHOSPHATASE"/>
    <property type="match status" value="1"/>
</dbReference>
<dbReference type="Gene3D" id="3.40.50.1000">
    <property type="entry name" value="HAD superfamily/HAD-like"/>
    <property type="match status" value="1"/>
</dbReference>
<reference evidence="4" key="2">
    <citation type="submission" date="2023-01" db="EMBL/GenBank/DDBJ databases">
        <title>Draft genome sequence of Algimonas ampicilliniresistens strain NBRC 108219.</title>
        <authorList>
            <person name="Sun Q."/>
            <person name="Mori K."/>
        </authorList>
    </citation>
    <scope>NUCLEOTIDE SEQUENCE</scope>
    <source>
        <strain evidence="4">NBRC 108219</strain>
    </source>
</reference>
<dbReference type="InterPro" id="IPR036412">
    <property type="entry name" value="HAD-like_sf"/>
</dbReference>
<dbReference type="Proteomes" id="UP001161391">
    <property type="component" value="Unassembled WGS sequence"/>
</dbReference>
<dbReference type="SUPFAM" id="SSF56784">
    <property type="entry name" value="HAD-like"/>
    <property type="match status" value="1"/>
</dbReference>